<evidence type="ECO:0000313" key="2">
    <source>
        <dbReference type="EMBL" id="KAF1697598.1"/>
    </source>
</evidence>
<protein>
    <recommendedName>
        <fullName evidence="4">DUF4124 domain-containing protein</fullName>
    </recommendedName>
</protein>
<evidence type="ECO:0008006" key="4">
    <source>
        <dbReference type="Google" id="ProtNLM"/>
    </source>
</evidence>
<feature type="region of interest" description="Disordered" evidence="1">
    <location>
        <begin position="105"/>
        <end position="148"/>
    </location>
</feature>
<evidence type="ECO:0000313" key="3">
    <source>
        <dbReference type="Proteomes" id="UP000788419"/>
    </source>
</evidence>
<dbReference type="Proteomes" id="UP000788419">
    <property type="component" value="Unassembled WGS sequence"/>
</dbReference>
<feature type="compositionally biased region" description="Low complexity" evidence="1">
    <location>
        <begin position="39"/>
        <end position="54"/>
    </location>
</feature>
<gene>
    <name evidence="2" type="ORF">CSC65_00295</name>
</gene>
<organism evidence="2 3">
    <name type="scientific">Pseudoxanthomonas daejeonensis</name>
    <dbReference type="NCBI Taxonomy" id="266062"/>
    <lineage>
        <taxon>Bacteria</taxon>
        <taxon>Pseudomonadati</taxon>
        <taxon>Pseudomonadota</taxon>
        <taxon>Gammaproteobacteria</taxon>
        <taxon>Lysobacterales</taxon>
        <taxon>Lysobacteraceae</taxon>
        <taxon>Pseudoxanthomonas</taxon>
    </lineage>
</organism>
<evidence type="ECO:0000256" key="1">
    <source>
        <dbReference type="SAM" id="MobiDB-lite"/>
    </source>
</evidence>
<feature type="region of interest" description="Disordered" evidence="1">
    <location>
        <begin position="20"/>
        <end position="54"/>
    </location>
</feature>
<sequence>MTIYRCVDSRGQLVALRDSPCRDGERQETVQMQRPQDPPARAASTATPVAASAPVAPDREVRIITVAEPAPVYECTAPDGTTYTSASGEGQSRWVPLWTMGYPVGPGPRPRPPQPGLPPVRPAGPAPVAAGAGRPHGGGHRPSPGVIVPGGTWVRDSCVRLSREEVCGALSDRRYEILRVYHAGMPSERAALDREQREIDARMANECRTP</sequence>
<dbReference type="EMBL" id="PDWN01000001">
    <property type="protein sequence ID" value="KAF1697598.1"/>
    <property type="molecule type" value="Genomic_DNA"/>
</dbReference>
<keyword evidence="3" id="KW-1185">Reference proteome</keyword>
<name>A0ABQ6ZC47_9GAMM</name>
<accession>A0ABQ6ZC47</accession>
<feature type="compositionally biased region" description="Pro residues" evidence="1">
    <location>
        <begin position="105"/>
        <end position="125"/>
    </location>
</feature>
<proteinExistence type="predicted"/>
<comment type="caution">
    <text evidence="2">The sequence shown here is derived from an EMBL/GenBank/DDBJ whole genome shotgun (WGS) entry which is preliminary data.</text>
</comment>
<reference evidence="2 3" key="1">
    <citation type="submission" date="2017-10" db="EMBL/GenBank/DDBJ databases">
        <title>Whole genome sequencing of members of genus Pseudoxanthomonas.</title>
        <authorList>
            <person name="Kumar S."/>
            <person name="Bansal K."/>
            <person name="Kaur A."/>
            <person name="Patil P."/>
            <person name="Sharma S."/>
            <person name="Patil P.B."/>
        </authorList>
    </citation>
    <scope>NUCLEOTIDE SEQUENCE [LARGE SCALE GENOMIC DNA]</scope>
    <source>
        <strain evidence="2 3">DSM 17801</strain>
    </source>
</reference>